<accession>A0A1J8PS29</accession>
<reference evidence="1 2" key="1">
    <citation type="submission" date="2016-03" db="EMBL/GenBank/DDBJ databases">
        <title>Comparative genomics of the ectomycorrhizal sister species Rhizopogon vinicolor and Rhizopogon vesiculosus (Basidiomycota: Boletales) reveals a divergence of the mating type B locus.</title>
        <authorList>
            <person name="Mujic A.B."/>
            <person name="Kuo A."/>
            <person name="Tritt A."/>
            <person name="Lipzen A."/>
            <person name="Chen C."/>
            <person name="Johnson J."/>
            <person name="Sharma A."/>
            <person name="Barry K."/>
            <person name="Grigoriev I.V."/>
            <person name="Spatafora J.W."/>
        </authorList>
    </citation>
    <scope>NUCLEOTIDE SEQUENCE [LARGE SCALE GENOMIC DNA]</scope>
    <source>
        <strain evidence="1 2">AM-OR11-056</strain>
    </source>
</reference>
<sequence length="80" mass="9356">MLARVIEQRPTSTANTATAGEVRECMIRETTERLRMHHDCQHTTWKYQRGSGHCESCSVDFPNYLYRCRGCEILSCNRCR</sequence>
<dbReference type="OrthoDB" id="9977870at2759"/>
<name>A0A1J8PS29_9AGAM</name>
<dbReference type="STRING" id="180088.A0A1J8PS29"/>
<protein>
    <submittedName>
        <fullName evidence="1">Uncharacterized protein</fullName>
    </submittedName>
</protein>
<proteinExistence type="predicted"/>
<dbReference type="Proteomes" id="UP000183567">
    <property type="component" value="Unassembled WGS sequence"/>
</dbReference>
<evidence type="ECO:0000313" key="1">
    <source>
        <dbReference type="EMBL" id="OJA11327.1"/>
    </source>
</evidence>
<evidence type="ECO:0000313" key="2">
    <source>
        <dbReference type="Proteomes" id="UP000183567"/>
    </source>
</evidence>
<comment type="caution">
    <text evidence="1">The sequence shown here is derived from an EMBL/GenBank/DDBJ whole genome shotgun (WGS) entry which is preliminary data.</text>
</comment>
<gene>
    <name evidence="1" type="ORF">AZE42_08269</name>
</gene>
<organism evidence="1 2">
    <name type="scientific">Rhizopogon vesiculosus</name>
    <dbReference type="NCBI Taxonomy" id="180088"/>
    <lineage>
        <taxon>Eukaryota</taxon>
        <taxon>Fungi</taxon>
        <taxon>Dikarya</taxon>
        <taxon>Basidiomycota</taxon>
        <taxon>Agaricomycotina</taxon>
        <taxon>Agaricomycetes</taxon>
        <taxon>Agaricomycetidae</taxon>
        <taxon>Boletales</taxon>
        <taxon>Suillineae</taxon>
        <taxon>Rhizopogonaceae</taxon>
        <taxon>Rhizopogon</taxon>
    </lineage>
</organism>
<dbReference type="AlphaFoldDB" id="A0A1J8PS29"/>
<dbReference type="EMBL" id="LVVM01005112">
    <property type="protein sequence ID" value="OJA11327.1"/>
    <property type="molecule type" value="Genomic_DNA"/>
</dbReference>
<keyword evidence="2" id="KW-1185">Reference proteome</keyword>